<keyword evidence="1" id="KW-1133">Transmembrane helix</keyword>
<evidence type="ECO:0008006" key="4">
    <source>
        <dbReference type="Google" id="ProtNLM"/>
    </source>
</evidence>
<dbReference type="RefSeq" id="WP_380049717.1">
    <property type="nucleotide sequence ID" value="NZ_JBHLTC010000024.1"/>
</dbReference>
<evidence type="ECO:0000313" key="2">
    <source>
        <dbReference type="EMBL" id="MFC0626354.1"/>
    </source>
</evidence>
<reference evidence="2 3" key="1">
    <citation type="submission" date="2024-09" db="EMBL/GenBank/DDBJ databases">
        <authorList>
            <person name="Sun Q."/>
            <person name="Mori K."/>
        </authorList>
    </citation>
    <scope>NUCLEOTIDE SEQUENCE [LARGE SCALE GENOMIC DNA]</scope>
    <source>
        <strain evidence="2 3">CGMCC 1.15906</strain>
    </source>
</reference>
<evidence type="ECO:0000256" key="1">
    <source>
        <dbReference type="SAM" id="Phobius"/>
    </source>
</evidence>
<keyword evidence="1" id="KW-0812">Transmembrane</keyword>
<comment type="caution">
    <text evidence="2">The sequence shown here is derived from an EMBL/GenBank/DDBJ whole genome shotgun (WGS) entry which is preliminary data.</text>
</comment>
<proteinExistence type="predicted"/>
<dbReference type="EMBL" id="JBHLTC010000024">
    <property type="protein sequence ID" value="MFC0626354.1"/>
    <property type="molecule type" value="Genomic_DNA"/>
</dbReference>
<sequence>MRILLRRLARGLLDAVLLVPSAVIATAKALTRPDRRLRAAVYGPASLILGVLGWFLLLVLALVVVRGICYGFVEPGPYGPGTWGGPTRAGAWAVHAAVAVPIGLLVVPLIWALGRLNTRVIQHLYGEPVARWVPPVVAVVCAAGVFLIVTWIAQI</sequence>
<dbReference type="Proteomes" id="UP001589890">
    <property type="component" value="Unassembled WGS sequence"/>
</dbReference>
<keyword evidence="3" id="KW-1185">Reference proteome</keyword>
<feature type="transmembrane region" description="Helical" evidence="1">
    <location>
        <begin position="132"/>
        <end position="153"/>
    </location>
</feature>
<organism evidence="2 3">
    <name type="scientific">Kribbella deserti</name>
    <dbReference type="NCBI Taxonomy" id="1926257"/>
    <lineage>
        <taxon>Bacteria</taxon>
        <taxon>Bacillati</taxon>
        <taxon>Actinomycetota</taxon>
        <taxon>Actinomycetes</taxon>
        <taxon>Propionibacteriales</taxon>
        <taxon>Kribbellaceae</taxon>
        <taxon>Kribbella</taxon>
    </lineage>
</organism>
<accession>A0ABV6QNY1</accession>
<feature type="transmembrane region" description="Helical" evidence="1">
    <location>
        <begin position="89"/>
        <end position="112"/>
    </location>
</feature>
<gene>
    <name evidence="2" type="ORF">ACFFGN_19905</name>
</gene>
<keyword evidence="1" id="KW-0472">Membrane</keyword>
<feature type="transmembrane region" description="Helical" evidence="1">
    <location>
        <begin position="42"/>
        <end position="68"/>
    </location>
</feature>
<name>A0ABV6QNY1_9ACTN</name>
<evidence type="ECO:0000313" key="3">
    <source>
        <dbReference type="Proteomes" id="UP001589890"/>
    </source>
</evidence>
<protein>
    <recommendedName>
        <fullName evidence="4">Yip1 domain-containing protein</fullName>
    </recommendedName>
</protein>